<sequence>MGQSPSSNRPNSGKTTLQACIHPSYPSPRIPVEICENVIDVLALSGPQYLVNCNLASRLFAPRCRSHIFRSINLYSSESDRRRWRGLLPLLERSPEIAFCVRELCIEVSRVDVLREGFTQTLEKLERLESLKLRHTEPGATYERSKALFSQEPGAQFPDNIRDFPASYFRLSPIKSLSVIYATIRNDEAALAGQLHPCRVERLDLRYAGPRSLGLFMKEGFPALDVSLLKTILISLIGSYTNESIGSARPLFQGGKLTSITLLYGLFMQATSSVPLSQGVLKELMKLRGMNRISVIHLILEVRTDEHFAIPMEWEAIDQELAGNGWPVLMKVIIEAKAARHALVHDCEFYLALRNLPQTHFKKLASGRRLDFSFHCTYDPYY</sequence>
<keyword evidence="2" id="KW-1185">Reference proteome</keyword>
<evidence type="ECO:0000313" key="1">
    <source>
        <dbReference type="EMBL" id="KAH8099452.1"/>
    </source>
</evidence>
<accession>A0A8K0XNV5</accession>
<proteinExistence type="predicted"/>
<comment type="caution">
    <text evidence="1">The sequence shown here is derived from an EMBL/GenBank/DDBJ whole genome shotgun (WGS) entry which is preliminary data.</text>
</comment>
<reference evidence="1" key="1">
    <citation type="journal article" date="2021" name="New Phytol.">
        <title>Evolutionary innovations through gain and loss of genes in the ectomycorrhizal Boletales.</title>
        <authorList>
            <person name="Wu G."/>
            <person name="Miyauchi S."/>
            <person name="Morin E."/>
            <person name="Kuo A."/>
            <person name="Drula E."/>
            <person name="Varga T."/>
            <person name="Kohler A."/>
            <person name="Feng B."/>
            <person name="Cao Y."/>
            <person name="Lipzen A."/>
            <person name="Daum C."/>
            <person name="Hundley H."/>
            <person name="Pangilinan J."/>
            <person name="Johnson J."/>
            <person name="Barry K."/>
            <person name="LaButti K."/>
            <person name="Ng V."/>
            <person name="Ahrendt S."/>
            <person name="Min B."/>
            <person name="Choi I.G."/>
            <person name="Park H."/>
            <person name="Plett J.M."/>
            <person name="Magnuson J."/>
            <person name="Spatafora J.W."/>
            <person name="Nagy L.G."/>
            <person name="Henrissat B."/>
            <person name="Grigoriev I.V."/>
            <person name="Yang Z.L."/>
            <person name="Xu J."/>
            <person name="Martin F.M."/>
        </authorList>
    </citation>
    <scope>NUCLEOTIDE SEQUENCE</scope>
    <source>
        <strain evidence="1">KKN 215</strain>
    </source>
</reference>
<gene>
    <name evidence="1" type="ORF">BXZ70DRAFT_908185</name>
</gene>
<protein>
    <submittedName>
        <fullName evidence="1">Uncharacterized protein</fullName>
    </submittedName>
</protein>
<dbReference type="EMBL" id="JAEVFJ010000020">
    <property type="protein sequence ID" value="KAH8099452.1"/>
    <property type="molecule type" value="Genomic_DNA"/>
</dbReference>
<dbReference type="AlphaFoldDB" id="A0A8K0XNV5"/>
<evidence type="ECO:0000313" key="2">
    <source>
        <dbReference type="Proteomes" id="UP000813824"/>
    </source>
</evidence>
<dbReference type="OrthoDB" id="2745898at2759"/>
<dbReference type="Proteomes" id="UP000813824">
    <property type="component" value="Unassembled WGS sequence"/>
</dbReference>
<organism evidence="1 2">
    <name type="scientific">Cristinia sonorae</name>
    <dbReference type="NCBI Taxonomy" id="1940300"/>
    <lineage>
        <taxon>Eukaryota</taxon>
        <taxon>Fungi</taxon>
        <taxon>Dikarya</taxon>
        <taxon>Basidiomycota</taxon>
        <taxon>Agaricomycotina</taxon>
        <taxon>Agaricomycetes</taxon>
        <taxon>Agaricomycetidae</taxon>
        <taxon>Agaricales</taxon>
        <taxon>Pleurotineae</taxon>
        <taxon>Stephanosporaceae</taxon>
        <taxon>Cristinia</taxon>
    </lineage>
</organism>
<name>A0A8K0XNV5_9AGAR</name>